<dbReference type="EMBL" id="VNJK01000001">
    <property type="protein sequence ID" value="TVX93529.1"/>
    <property type="molecule type" value="Genomic_DNA"/>
</dbReference>
<dbReference type="GO" id="GO:0006352">
    <property type="term" value="P:DNA-templated transcription initiation"/>
    <property type="evidence" value="ECO:0007669"/>
    <property type="project" value="InterPro"/>
</dbReference>
<dbReference type="GO" id="GO:0003677">
    <property type="term" value="F:DNA binding"/>
    <property type="evidence" value="ECO:0007669"/>
    <property type="project" value="InterPro"/>
</dbReference>
<dbReference type="Gene3D" id="1.10.1740.10">
    <property type="match status" value="1"/>
</dbReference>
<dbReference type="AlphaFoldDB" id="A0A559J0V8"/>
<dbReference type="Pfam" id="PF04542">
    <property type="entry name" value="Sigma70_r2"/>
    <property type="match status" value="1"/>
</dbReference>
<name>A0A559J0V8_9BACL</name>
<dbReference type="InterPro" id="IPR013324">
    <property type="entry name" value="RNA_pol_sigma_r3/r4-like"/>
</dbReference>
<dbReference type="Proteomes" id="UP000318102">
    <property type="component" value="Unassembled WGS sequence"/>
</dbReference>
<feature type="domain" description="RNA polymerase sigma factor 70 region 4 type 2" evidence="6">
    <location>
        <begin position="130"/>
        <end position="180"/>
    </location>
</feature>
<organism evidence="7 8">
    <name type="scientific">Paenibacillus agilis</name>
    <dbReference type="NCBI Taxonomy" id="3020863"/>
    <lineage>
        <taxon>Bacteria</taxon>
        <taxon>Bacillati</taxon>
        <taxon>Bacillota</taxon>
        <taxon>Bacilli</taxon>
        <taxon>Bacillales</taxon>
        <taxon>Paenibacillaceae</taxon>
        <taxon>Paenibacillus</taxon>
    </lineage>
</organism>
<dbReference type="InterPro" id="IPR036388">
    <property type="entry name" value="WH-like_DNA-bd_sf"/>
</dbReference>
<comment type="similarity">
    <text evidence="1">Belongs to the sigma-70 factor family. ECF subfamily.</text>
</comment>
<dbReference type="InterPro" id="IPR007627">
    <property type="entry name" value="RNA_pol_sigma70_r2"/>
</dbReference>
<keyword evidence="3" id="KW-0731">Sigma factor</keyword>
<dbReference type="Gene3D" id="1.10.10.10">
    <property type="entry name" value="Winged helix-like DNA-binding domain superfamily/Winged helix DNA-binding domain"/>
    <property type="match status" value="1"/>
</dbReference>
<dbReference type="OrthoDB" id="2732687at2"/>
<accession>A0A559J0V8</accession>
<dbReference type="PANTHER" id="PTHR43133:SF60">
    <property type="entry name" value="RNA POLYMERASE SIGMA FACTOR SIGV"/>
    <property type="match status" value="1"/>
</dbReference>
<dbReference type="InterPro" id="IPR014284">
    <property type="entry name" value="RNA_pol_sigma-70_dom"/>
</dbReference>
<dbReference type="SUPFAM" id="SSF88659">
    <property type="entry name" value="Sigma3 and sigma4 domains of RNA polymerase sigma factors"/>
    <property type="match status" value="1"/>
</dbReference>
<reference evidence="7 8" key="1">
    <citation type="submission" date="2019-07" db="EMBL/GenBank/DDBJ databases">
        <authorList>
            <person name="Kim J."/>
        </authorList>
    </citation>
    <scope>NUCLEOTIDE SEQUENCE [LARGE SCALE GENOMIC DNA]</scope>
    <source>
        <strain evidence="7 8">N4</strain>
    </source>
</reference>
<keyword evidence="2" id="KW-0805">Transcription regulation</keyword>
<dbReference type="InterPro" id="IPR013249">
    <property type="entry name" value="RNA_pol_sigma70_r4_t2"/>
</dbReference>
<evidence type="ECO:0000256" key="1">
    <source>
        <dbReference type="ARBA" id="ARBA00010641"/>
    </source>
</evidence>
<protein>
    <submittedName>
        <fullName evidence="7">Sigma-70 family RNA polymerase sigma factor</fullName>
    </submittedName>
</protein>
<evidence type="ECO:0000256" key="3">
    <source>
        <dbReference type="ARBA" id="ARBA00023082"/>
    </source>
</evidence>
<keyword evidence="4" id="KW-0804">Transcription</keyword>
<evidence type="ECO:0000259" key="6">
    <source>
        <dbReference type="Pfam" id="PF08281"/>
    </source>
</evidence>
<keyword evidence="8" id="KW-1185">Reference proteome</keyword>
<evidence type="ECO:0000313" key="7">
    <source>
        <dbReference type="EMBL" id="TVX93529.1"/>
    </source>
</evidence>
<feature type="domain" description="RNA polymerase sigma-70 region 2" evidence="5">
    <location>
        <begin position="42"/>
        <end position="103"/>
    </location>
</feature>
<dbReference type="NCBIfam" id="TIGR02937">
    <property type="entry name" value="sigma70-ECF"/>
    <property type="match status" value="1"/>
</dbReference>
<sequence>MQTASPGDIDSLRKREAIEAIVDQVKAGDVQAYRTIMIQFDRQMYTYCYYILKNHTETEDAVQEIFIRAYEHLHQYTRQVSFSAWLYKMAYHHLMNIKKKQSRWFKLIERCKEQVQPMPGQSFSQHEPVIHELLTHLTSEERHILLLKGVEKYTFDEISEIMELKPATVRKKYERLRRKLLERNGKKGEVVHGTFTATNGMH</sequence>
<dbReference type="RefSeq" id="WP_144990095.1">
    <property type="nucleotide sequence ID" value="NZ_VNJK01000001.1"/>
</dbReference>
<gene>
    <name evidence="7" type="ORF">FPZ44_10975</name>
</gene>
<evidence type="ECO:0000313" key="8">
    <source>
        <dbReference type="Proteomes" id="UP000318102"/>
    </source>
</evidence>
<evidence type="ECO:0000259" key="5">
    <source>
        <dbReference type="Pfam" id="PF04542"/>
    </source>
</evidence>
<dbReference type="Pfam" id="PF08281">
    <property type="entry name" value="Sigma70_r4_2"/>
    <property type="match status" value="1"/>
</dbReference>
<evidence type="ECO:0000256" key="2">
    <source>
        <dbReference type="ARBA" id="ARBA00023015"/>
    </source>
</evidence>
<proteinExistence type="inferred from homology"/>
<comment type="caution">
    <text evidence="7">The sequence shown here is derived from an EMBL/GenBank/DDBJ whole genome shotgun (WGS) entry which is preliminary data.</text>
</comment>
<dbReference type="InterPro" id="IPR039425">
    <property type="entry name" value="RNA_pol_sigma-70-like"/>
</dbReference>
<dbReference type="PANTHER" id="PTHR43133">
    <property type="entry name" value="RNA POLYMERASE ECF-TYPE SIGMA FACTO"/>
    <property type="match status" value="1"/>
</dbReference>
<dbReference type="GO" id="GO:0016987">
    <property type="term" value="F:sigma factor activity"/>
    <property type="evidence" value="ECO:0007669"/>
    <property type="project" value="UniProtKB-KW"/>
</dbReference>
<dbReference type="InterPro" id="IPR013325">
    <property type="entry name" value="RNA_pol_sigma_r2"/>
</dbReference>
<evidence type="ECO:0000256" key="4">
    <source>
        <dbReference type="ARBA" id="ARBA00023163"/>
    </source>
</evidence>
<dbReference type="SUPFAM" id="SSF88946">
    <property type="entry name" value="Sigma2 domain of RNA polymerase sigma factors"/>
    <property type="match status" value="1"/>
</dbReference>